<dbReference type="Gene3D" id="1.20.1270.60">
    <property type="entry name" value="Arfaptin homology (AH) domain/BAR domain"/>
    <property type="match status" value="1"/>
</dbReference>
<dbReference type="GO" id="GO:0008289">
    <property type="term" value="F:lipid binding"/>
    <property type="evidence" value="ECO:0007669"/>
    <property type="project" value="TreeGrafter"/>
</dbReference>
<evidence type="ECO:0000259" key="5">
    <source>
        <dbReference type="PROSITE" id="PS51021"/>
    </source>
</evidence>
<evidence type="ECO:0008006" key="8">
    <source>
        <dbReference type="Google" id="ProtNLM"/>
    </source>
</evidence>
<dbReference type="PANTHER" id="PTHR47174">
    <property type="entry name" value="BRIDGING INTEGRATOR 3"/>
    <property type="match status" value="1"/>
</dbReference>
<proteinExistence type="predicted"/>
<feature type="domain" description="BAR" evidence="5">
    <location>
        <begin position="5"/>
        <end position="258"/>
    </location>
</feature>
<reference evidence="6 7" key="1">
    <citation type="submission" date="2018-11" db="EMBL/GenBank/DDBJ databases">
        <title>Genome assembly of Steccherinum ochraceum LE-BIN_3174, the white-rot fungus of the Steccherinaceae family (The Residual Polyporoid clade, Polyporales, Basidiomycota).</title>
        <authorList>
            <person name="Fedorova T.V."/>
            <person name="Glazunova O.A."/>
            <person name="Landesman E.O."/>
            <person name="Moiseenko K.V."/>
            <person name="Psurtseva N.V."/>
            <person name="Savinova O.S."/>
            <person name="Shakhova N.V."/>
            <person name="Tyazhelova T.V."/>
            <person name="Vasina D.V."/>
        </authorList>
    </citation>
    <scope>NUCLEOTIDE SEQUENCE [LARGE SCALE GENOMIC DNA]</scope>
    <source>
        <strain evidence="6 7">LE-BIN_3174</strain>
    </source>
</reference>
<name>A0A4R0RD60_9APHY</name>
<feature type="compositionally biased region" description="Pro residues" evidence="3">
    <location>
        <begin position="324"/>
        <end position="340"/>
    </location>
</feature>
<dbReference type="EMBL" id="RWJN01000378">
    <property type="protein sequence ID" value="TCD62369.1"/>
    <property type="molecule type" value="Genomic_DNA"/>
</dbReference>
<dbReference type="AlphaFoldDB" id="A0A4R0RD60"/>
<dbReference type="InterPro" id="IPR001452">
    <property type="entry name" value="SH3_domain"/>
</dbReference>
<evidence type="ECO:0000259" key="4">
    <source>
        <dbReference type="PROSITE" id="PS50002"/>
    </source>
</evidence>
<dbReference type="GO" id="GO:0097320">
    <property type="term" value="P:plasma membrane tubulation"/>
    <property type="evidence" value="ECO:0007669"/>
    <property type="project" value="TreeGrafter"/>
</dbReference>
<dbReference type="InterPro" id="IPR004148">
    <property type="entry name" value="BAR_dom"/>
</dbReference>
<dbReference type="SMART" id="SM00326">
    <property type="entry name" value="SH3"/>
    <property type="match status" value="1"/>
</dbReference>
<dbReference type="CDD" id="cd07599">
    <property type="entry name" value="BAR_Rvs167p"/>
    <property type="match status" value="1"/>
</dbReference>
<feature type="region of interest" description="Disordered" evidence="3">
    <location>
        <begin position="274"/>
        <end position="348"/>
    </location>
</feature>
<dbReference type="Pfam" id="PF03114">
    <property type="entry name" value="BAR"/>
    <property type="match status" value="1"/>
</dbReference>
<dbReference type="SUPFAM" id="SSF103657">
    <property type="entry name" value="BAR/IMD domain-like"/>
    <property type="match status" value="1"/>
</dbReference>
<evidence type="ECO:0000313" key="6">
    <source>
        <dbReference type="EMBL" id="TCD62369.1"/>
    </source>
</evidence>
<protein>
    <recommendedName>
        <fullName evidence="8">BAR-domain-containing protein</fullName>
    </recommendedName>
</protein>
<dbReference type="InterPro" id="IPR036028">
    <property type="entry name" value="SH3-like_dom_sf"/>
</dbReference>
<keyword evidence="1 2" id="KW-0728">SH3 domain</keyword>
<feature type="compositionally biased region" description="Low complexity" evidence="3">
    <location>
        <begin position="291"/>
        <end position="303"/>
    </location>
</feature>
<sequence length="412" mass="45993">MPHLVTSKVGLSKKSNDAEFDDYNRRFASLEQAIEKLIKDTKAFSDAVTNLFTSGHGFATHFANLFRPLVGEYDLIGKHPQAEHTVKNVDAYEGALEELKNSILPELELIEGRILGPMKELQGVMKTIRKTITKREHKLVDYDRYNNSLTKLRDKKEKSLNDEKNLFKLEQDFEIASNEYEYINGSLKTELPKFMQLAAQFIDPLYHSFFYMQLNIFYLLLEKLSGFAEGRYTINVTPAQIAEEYEEKRGDAAQRVEQLNVVQRIASVSKMLQQNRVASGGERPAVGRQVSSTSTSAGTTRSLAPPPVRSPSSASSTSSYIKKAPPPPPGPTAAPPPPYSPTANNSSKPSFGVATEYVTALYDFEAQADGDLDFKAGDRIEIVEKSDSTEDWWTGKINGRQGVFPGNYVQTE</sequence>
<dbReference type="Pfam" id="PF00018">
    <property type="entry name" value="SH3_1"/>
    <property type="match status" value="1"/>
</dbReference>
<dbReference type="Proteomes" id="UP000292702">
    <property type="component" value="Unassembled WGS sequence"/>
</dbReference>
<dbReference type="PROSITE" id="PS51021">
    <property type="entry name" value="BAR"/>
    <property type="match status" value="1"/>
</dbReference>
<dbReference type="PRINTS" id="PR00452">
    <property type="entry name" value="SH3DOMAIN"/>
</dbReference>
<evidence type="ECO:0000256" key="1">
    <source>
        <dbReference type="ARBA" id="ARBA00022443"/>
    </source>
</evidence>
<dbReference type="InterPro" id="IPR027267">
    <property type="entry name" value="AH/BAR_dom_sf"/>
</dbReference>
<dbReference type="GO" id="GO:1990528">
    <property type="term" value="C:Rvs161p-Rvs167p complex"/>
    <property type="evidence" value="ECO:0007669"/>
    <property type="project" value="TreeGrafter"/>
</dbReference>
<dbReference type="GO" id="GO:0051666">
    <property type="term" value="P:actin cortical patch localization"/>
    <property type="evidence" value="ECO:0007669"/>
    <property type="project" value="InterPro"/>
</dbReference>
<dbReference type="GO" id="GO:0031097">
    <property type="term" value="C:medial cortex"/>
    <property type="evidence" value="ECO:0007669"/>
    <property type="project" value="TreeGrafter"/>
</dbReference>
<organism evidence="6 7">
    <name type="scientific">Steccherinum ochraceum</name>
    <dbReference type="NCBI Taxonomy" id="92696"/>
    <lineage>
        <taxon>Eukaryota</taxon>
        <taxon>Fungi</taxon>
        <taxon>Dikarya</taxon>
        <taxon>Basidiomycota</taxon>
        <taxon>Agaricomycotina</taxon>
        <taxon>Agaricomycetes</taxon>
        <taxon>Polyporales</taxon>
        <taxon>Steccherinaceae</taxon>
        <taxon>Steccherinum</taxon>
    </lineage>
</organism>
<dbReference type="GO" id="GO:0006897">
    <property type="term" value="P:endocytosis"/>
    <property type="evidence" value="ECO:0007669"/>
    <property type="project" value="InterPro"/>
</dbReference>
<dbReference type="OrthoDB" id="2159336at2759"/>
<dbReference type="SUPFAM" id="SSF50044">
    <property type="entry name" value="SH3-domain"/>
    <property type="match status" value="1"/>
</dbReference>
<evidence type="ECO:0000256" key="2">
    <source>
        <dbReference type="PROSITE-ProRule" id="PRU00192"/>
    </source>
</evidence>
<dbReference type="PROSITE" id="PS50002">
    <property type="entry name" value="SH3"/>
    <property type="match status" value="1"/>
</dbReference>
<accession>A0A4R0RD60</accession>
<keyword evidence="7" id="KW-1185">Reference proteome</keyword>
<evidence type="ECO:0000256" key="3">
    <source>
        <dbReference type="SAM" id="MobiDB-lite"/>
    </source>
</evidence>
<dbReference type="GO" id="GO:0030479">
    <property type="term" value="C:actin cortical patch"/>
    <property type="evidence" value="ECO:0007669"/>
    <property type="project" value="TreeGrafter"/>
</dbReference>
<dbReference type="SMART" id="SM00721">
    <property type="entry name" value="BAR"/>
    <property type="match status" value="1"/>
</dbReference>
<dbReference type="FunFam" id="2.30.30.40:FF:000100">
    <property type="entry name" value="SH3 domain-containing YSC84-like protein 1"/>
    <property type="match status" value="1"/>
</dbReference>
<evidence type="ECO:0000313" key="7">
    <source>
        <dbReference type="Proteomes" id="UP000292702"/>
    </source>
</evidence>
<comment type="caution">
    <text evidence="6">The sequence shown here is derived from an EMBL/GenBank/DDBJ whole genome shotgun (WGS) entry which is preliminary data.</text>
</comment>
<dbReference type="Gene3D" id="2.30.30.40">
    <property type="entry name" value="SH3 Domains"/>
    <property type="match status" value="1"/>
</dbReference>
<dbReference type="PANTHER" id="PTHR47174:SF1">
    <property type="entry name" value="REDUCED VIABILITY UPON STARVATION PROTEIN 167"/>
    <property type="match status" value="1"/>
</dbReference>
<feature type="domain" description="SH3" evidence="4">
    <location>
        <begin position="353"/>
        <end position="412"/>
    </location>
</feature>
<dbReference type="STRING" id="92696.A0A4R0RD60"/>
<dbReference type="InterPro" id="IPR046982">
    <property type="entry name" value="BIN3/RVS161-like"/>
</dbReference>
<gene>
    <name evidence="6" type="ORF">EIP91_006978</name>
</gene>
<dbReference type="GO" id="GO:0043332">
    <property type="term" value="C:mating projection tip"/>
    <property type="evidence" value="ECO:0007669"/>
    <property type="project" value="TreeGrafter"/>
</dbReference>
<feature type="compositionally biased region" description="Low complexity" evidence="3">
    <location>
        <begin position="310"/>
        <end position="319"/>
    </location>
</feature>